<name>A0A8X6WTI9_9ARAC</name>
<gene>
    <name evidence="1" type="ORF">TNIN_319501</name>
</gene>
<organism evidence="1 2">
    <name type="scientific">Trichonephila inaurata madagascariensis</name>
    <dbReference type="NCBI Taxonomy" id="2747483"/>
    <lineage>
        <taxon>Eukaryota</taxon>
        <taxon>Metazoa</taxon>
        <taxon>Ecdysozoa</taxon>
        <taxon>Arthropoda</taxon>
        <taxon>Chelicerata</taxon>
        <taxon>Arachnida</taxon>
        <taxon>Araneae</taxon>
        <taxon>Araneomorphae</taxon>
        <taxon>Entelegynae</taxon>
        <taxon>Araneoidea</taxon>
        <taxon>Nephilidae</taxon>
        <taxon>Trichonephila</taxon>
        <taxon>Trichonephila inaurata</taxon>
    </lineage>
</organism>
<comment type="caution">
    <text evidence="1">The sequence shown here is derived from an EMBL/GenBank/DDBJ whole genome shotgun (WGS) entry which is preliminary data.</text>
</comment>
<sequence length="159" mass="18011">MFIHINRTSEKPLPQNLSLPEPICRRLEPHSHCVPYLPNESPEFSLPDYPGEAFRKNRMEIWSANLCLLRKPPCSHPSLISLMQLFSLRSRKFQFNEPQSVGMPATKGVGEAQTTTAGCLERNPSNGNEPLHIKLMKKTRKRSLLASLCSSRTNKRGCL</sequence>
<reference evidence="1" key="1">
    <citation type="submission" date="2020-08" db="EMBL/GenBank/DDBJ databases">
        <title>Multicomponent nature underlies the extraordinary mechanical properties of spider dragline silk.</title>
        <authorList>
            <person name="Kono N."/>
            <person name="Nakamura H."/>
            <person name="Mori M."/>
            <person name="Yoshida Y."/>
            <person name="Ohtoshi R."/>
            <person name="Malay A.D."/>
            <person name="Moran D.A.P."/>
            <person name="Tomita M."/>
            <person name="Numata K."/>
            <person name="Arakawa K."/>
        </authorList>
    </citation>
    <scope>NUCLEOTIDE SEQUENCE</scope>
</reference>
<dbReference type="Proteomes" id="UP000886998">
    <property type="component" value="Unassembled WGS sequence"/>
</dbReference>
<evidence type="ECO:0000313" key="1">
    <source>
        <dbReference type="EMBL" id="GFY40480.1"/>
    </source>
</evidence>
<keyword evidence="2" id="KW-1185">Reference proteome</keyword>
<dbReference type="EMBL" id="BMAV01001916">
    <property type="protein sequence ID" value="GFY40480.1"/>
    <property type="molecule type" value="Genomic_DNA"/>
</dbReference>
<proteinExistence type="predicted"/>
<protein>
    <submittedName>
        <fullName evidence="1">Uncharacterized protein</fullName>
    </submittedName>
</protein>
<evidence type="ECO:0000313" key="2">
    <source>
        <dbReference type="Proteomes" id="UP000886998"/>
    </source>
</evidence>
<dbReference type="AlphaFoldDB" id="A0A8X6WTI9"/>
<accession>A0A8X6WTI9</accession>